<dbReference type="AlphaFoldDB" id="A0A0E9PEN2"/>
<feature type="region of interest" description="Disordered" evidence="1">
    <location>
        <begin position="1"/>
        <end position="34"/>
    </location>
</feature>
<reference evidence="2" key="1">
    <citation type="submission" date="2014-11" db="EMBL/GenBank/DDBJ databases">
        <authorList>
            <person name="Amaro Gonzalez C."/>
        </authorList>
    </citation>
    <scope>NUCLEOTIDE SEQUENCE</scope>
</reference>
<evidence type="ECO:0000256" key="1">
    <source>
        <dbReference type="SAM" id="MobiDB-lite"/>
    </source>
</evidence>
<name>A0A0E9PEN2_ANGAN</name>
<feature type="compositionally biased region" description="Basic and acidic residues" evidence="1">
    <location>
        <begin position="1"/>
        <end position="16"/>
    </location>
</feature>
<dbReference type="EMBL" id="GBXM01105486">
    <property type="protein sequence ID" value="JAH03091.1"/>
    <property type="molecule type" value="Transcribed_RNA"/>
</dbReference>
<reference evidence="2" key="2">
    <citation type="journal article" date="2015" name="Fish Shellfish Immunol.">
        <title>Early steps in the European eel (Anguilla anguilla)-Vibrio vulnificus interaction in the gills: Role of the RtxA13 toxin.</title>
        <authorList>
            <person name="Callol A."/>
            <person name="Pajuelo D."/>
            <person name="Ebbesson L."/>
            <person name="Teles M."/>
            <person name="MacKenzie S."/>
            <person name="Amaro C."/>
        </authorList>
    </citation>
    <scope>NUCLEOTIDE SEQUENCE</scope>
</reference>
<evidence type="ECO:0000313" key="2">
    <source>
        <dbReference type="EMBL" id="JAH03091.1"/>
    </source>
</evidence>
<organism evidence="2">
    <name type="scientific">Anguilla anguilla</name>
    <name type="common">European freshwater eel</name>
    <name type="synonym">Muraena anguilla</name>
    <dbReference type="NCBI Taxonomy" id="7936"/>
    <lineage>
        <taxon>Eukaryota</taxon>
        <taxon>Metazoa</taxon>
        <taxon>Chordata</taxon>
        <taxon>Craniata</taxon>
        <taxon>Vertebrata</taxon>
        <taxon>Euteleostomi</taxon>
        <taxon>Actinopterygii</taxon>
        <taxon>Neopterygii</taxon>
        <taxon>Teleostei</taxon>
        <taxon>Anguilliformes</taxon>
        <taxon>Anguillidae</taxon>
        <taxon>Anguilla</taxon>
    </lineage>
</organism>
<accession>A0A0E9PEN2</accession>
<protein>
    <submittedName>
        <fullName evidence="2">Uncharacterized protein</fullName>
    </submittedName>
</protein>
<sequence>MRRETGQREEGWHGESRTVPVQKHTQHTEGIQRG</sequence>
<proteinExistence type="predicted"/>